<feature type="domain" description="VWFA" evidence="4">
    <location>
        <begin position="127"/>
        <end position="319"/>
    </location>
</feature>
<proteinExistence type="predicted"/>
<evidence type="ECO:0000259" key="4">
    <source>
        <dbReference type="PROSITE" id="PS50234"/>
    </source>
</evidence>
<feature type="compositionally biased region" description="Acidic residues" evidence="1">
    <location>
        <begin position="72"/>
        <end position="92"/>
    </location>
</feature>
<feature type="chain" id="PRO_5013244963" description="VWFA domain-containing protein" evidence="3">
    <location>
        <begin position="29"/>
        <end position="1826"/>
    </location>
</feature>
<evidence type="ECO:0000256" key="1">
    <source>
        <dbReference type="SAM" id="MobiDB-lite"/>
    </source>
</evidence>
<evidence type="ECO:0000313" key="5">
    <source>
        <dbReference type="EMBL" id="APT83855.1"/>
    </source>
</evidence>
<dbReference type="Gene3D" id="2.60.40.10">
    <property type="entry name" value="Immunoglobulins"/>
    <property type="match status" value="1"/>
</dbReference>
<evidence type="ECO:0000256" key="3">
    <source>
        <dbReference type="SAM" id="SignalP"/>
    </source>
</evidence>
<dbReference type="KEGG" id="caqu:CAQU_00760"/>
<dbReference type="PROSITE" id="PS50234">
    <property type="entry name" value="VWFA"/>
    <property type="match status" value="1"/>
</dbReference>
<evidence type="ECO:0000256" key="2">
    <source>
        <dbReference type="SAM" id="Phobius"/>
    </source>
</evidence>
<dbReference type="InterPro" id="IPR002035">
    <property type="entry name" value="VWF_A"/>
</dbReference>
<organism evidence="5 6">
    <name type="scientific">Corynebacterium aquilae DSM 44791</name>
    <dbReference type="NCBI Taxonomy" id="1431546"/>
    <lineage>
        <taxon>Bacteria</taxon>
        <taxon>Bacillati</taxon>
        <taxon>Actinomycetota</taxon>
        <taxon>Actinomycetes</taxon>
        <taxon>Mycobacteriales</taxon>
        <taxon>Corynebacteriaceae</taxon>
        <taxon>Corynebacterium</taxon>
    </lineage>
</organism>
<dbReference type="InterPro" id="IPR046022">
    <property type="entry name" value="DUF5979"/>
</dbReference>
<sequence>MARTARAAAALLSVAALFGVGGGPVALAEETAVEAVVTETEVVTETQPAEEDAQPSADTAEPEAEVATVEMAPEEVVVDEDGVAVEGEDPEEGGMLGIQSIDFPPSPEFELPPKSPNPPLPRACGLKIGMVFDVSASLDSREQAQAQRAAKSLVSALEGTASSVGLFSFATNAYTATVNGRPVVDAPIDSAAGVRLVNTAIDNIGRYYSNQNFNGGTNWEGALNEVRNSGVDYDVVFFITDGRPTATDPASAAVRDYRFNGPTVSQGRRPAFTNTIAGGLDANYTDVYKAMEAANKLKDQGARIVPIGVGMPREIELLRDGFATAPLLNRDGYAYIDQTSWGGYLGSFGTTSRRNAVYDSTTARDMLSSVSSDDAVLTIRNYSELEEALVKAASETCNPTVSVRKLIVNEFGETESRGVNWEFTPSGPAVLPTDSDAKRTNNNGFVSWETSKGNKIVVAETQQPGYSIFPVDNGKNAECWQNVTDNYGRVTRKPVPVENVTNGFSLVTSTQDYGAITCTVRNYTARTGSFSVSKILKGSGKDLPGIKDRTFDMGYACWKDGQVGAIDNPDYEGELQGVGANESRNIDTVPAGSKCWLYEKPTAFDELPDNVNGFVSYGGYGVVTREVRERNLGKVAEFTVREGSEIAVKVINNYDAANFYVQKFAYKDPAGQNNPHIGETQVINGNGEVAVKYWLRVTNGSDRIGTSGALTDYFTVPSGMVWDGNKTATIEALPGNNAPRVSDIQNFKQTATKDQLANGFQITSGIENFPARGSQLFEITIPLKADTTTSESGETQYDIHKDQLEACVDRVTNGMRHTRSGGGIFNRVELVDEDMTSTPIPEQDNRACVPVTPSTEWKSAKQARGENGEWAPAGTTGATVLPDDSGNITAEYRIEVTNKSLVAARNADIRETFTLPEGFTLTKAELAYSPLPKPEPNSGNYYNLDLERLMKNPDNPNLLDFYISEDPAKCPYIVDPDASYRDGDDAPRWCRPTYSPQSTQPGKSFYYYLKVTARADKANKEQKVNAGECENSGDGTPGKGLFNAVRLPGSDEPTDDNDACVPVEFPSWEISKSAEGDNGFNEPGTAGSAVKPNAKGEVTTTYRLDVHNTSNNEQKTPEVEDVPSIPEGFELVDVKVTDSAQSTKPEDLGKAIALQDGKLIINSGEACEQNSDTGAGFCPQVTKLPADGHHYVYVTVTVKAPLDKQTVWDNLGECEKSGNTFTPGKTLVNSVKLPKFPGDPVNDNEVCVPIEHPKWEIKKAAANSEGGFNADGTAGAPVIADENGRVVTNYRVTISNTGKAAGQTPKVEDTLGIPEGFTVEKVLVQQGSAGDNGTKVPAGEGQDISVGADNLLVIHSGAECAASEKPADGFCPRTDALEPGASTFIYVKVVARGPEDASAEQWKKVAECEASEGGFTEGKGFLNTVTLPSDPKEPTEDNEVCIPVNKPGWDIKKSPATTDSKYPSGYGPAGGTGTEVNPDEDGNVTINYRIDLSNTGQQAQKRPKFTDKLTIPDGYKASAVLMADSEDPNVPADEKFTSVVPKDGVVTITEDAEQCAQQATDVYCGSRKALVKELEPGMNHYYFFRVVASPESDITEEQKKIAGECETSETGTPGKGFFNRVDLPGETGGKDDNDACVPVKPGEGTIDVIKFNLDGSMKLPGAEFTIYPDNNGSPDTGTAMVLAPKQVVDGNVVDEAAPAEEAVGFKSGPLQFNKVYWLKETRAPYNEKEAYQLLPESMKFRLTADGIEVWDKGSGKFLAPSEDEKSVLGDSYRIKLTSVSVFDTRLGELPKAGGIGHWTLAAGASLLIMMSLVMAYRTPAVRRSRA</sequence>
<evidence type="ECO:0000313" key="6">
    <source>
        <dbReference type="Proteomes" id="UP000185478"/>
    </source>
</evidence>
<dbReference type="SUPFAM" id="SSF53300">
    <property type="entry name" value="vWA-like"/>
    <property type="match status" value="1"/>
</dbReference>
<feature type="signal peptide" evidence="3">
    <location>
        <begin position="1"/>
        <end position="28"/>
    </location>
</feature>
<dbReference type="Proteomes" id="UP000185478">
    <property type="component" value="Chromosome"/>
</dbReference>
<dbReference type="SMART" id="SM00327">
    <property type="entry name" value="VWA"/>
    <property type="match status" value="1"/>
</dbReference>
<keyword evidence="3" id="KW-0732">Signal</keyword>
<keyword evidence="2" id="KW-1133">Transmembrane helix</keyword>
<feature type="region of interest" description="Disordered" evidence="1">
    <location>
        <begin position="855"/>
        <end position="878"/>
    </location>
</feature>
<dbReference type="Pfam" id="PF19407">
    <property type="entry name" value="DUF5979"/>
    <property type="match status" value="1"/>
</dbReference>
<keyword evidence="6" id="KW-1185">Reference proteome</keyword>
<dbReference type="STRING" id="1431546.CAQU_00760"/>
<gene>
    <name evidence="5" type="ORF">CAQU_00760</name>
</gene>
<dbReference type="CDD" id="cd00198">
    <property type="entry name" value="vWFA"/>
    <property type="match status" value="1"/>
</dbReference>
<feature type="transmembrane region" description="Helical" evidence="2">
    <location>
        <begin position="1795"/>
        <end position="1816"/>
    </location>
</feature>
<feature type="region of interest" description="Disordered" evidence="1">
    <location>
        <begin position="1026"/>
        <end position="1057"/>
    </location>
</feature>
<dbReference type="InterPro" id="IPR013783">
    <property type="entry name" value="Ig-like_fold"/>
</dbReference>
<dbReference type="Gene3D" id="3.40.50.410">
    <property type="entry name" value="von Willebrand factor, type A domain"/>
    <property type="match status" value="1"/>
</dbReference>
<dbReference type="Pfam" id="PF00092">
    <property type="entry name" value="VWA"/>
    <property type="match status" value="1"/>
</dbReference>
<dbReference type="GO" id="GO:0005975">
    <property type="term" value="P:carbohydrate metabolic process"/>
    <property type="evidence" value="ECO:0007669"/>
    <property type="project" value="UniProtKB-ARBA"/>
</dbReference>
<keyword evidence="2" id="KW-0812">Transmembrane</keyword>
<feature type="region of interest" description="Disordered" evidence="1">
    <location>
        <begin position="1452"/>
        <end position="1482"/>
    </location>
</feature>
<protein>
    <recommendedName>
        <fullName evidence="4">VWFA domain-containing protein</fullName>
    </recommendedName>
</protein>
<name>A0A1L7CDD9_9CORY</name>
<keyword evidence="2" id="KW-0472">Membrane</keyword>
<feature type="region of interest" description="Disordered" evidence="1">
    <location>
        <begin position="1073"/>
        <end position="1097"/>
    </location>
</feature>
<reference evidence="5 6" key="1">
    <citation type="submission" date="2014-08" db="EMBL/GenBank/DDBJ databases">
        <title>Complete genome sequence of Corynebacterium aquilae S-613T(T) (=DSM 44791(T)), isolated from the choana of a healthy golden eagle.</title>
        <authorList>
            <person name="Ruckert C."/>
            <person name="Albersmeier A."/>
            <person name="Winkler A."/>
            <person name="Kalinowski J."/>
        </authorList>
    </citation>
    <scope>NUCLEOTIDE SEQUENCE [LARGE SCALE GENOMIC DNA]</scope>
    <source>
        <strain evidence="5 6">S-613</strain>
    </source>
</reference>
<dbReference type="EMBL" id="CP009245">
    <property type="protein sequence ID" value="APT83855.1"/>
    <property type="molecule type" value="Genomic_DNA"/>
</dbReference>
<dbReference type="InterPro" id="IPR036465">
    <property type="entry name" value="vWFA_dom_sf"/>
</dbReference>
<accession>A0A1L7CDD9</accession>
<feature type="region of interest" description="Disordered" evidence="1">
    <location>
        <begin position="40"/>
        <end position="115"/>
    </location>
</feature>